<sequence>MKPVQGCSCWSCSSLREEKRYFLLLGPGVRVPKWNQKNMFDTLLICLNAVLTRMIEAFRNTPEREKSREETEYMTKL</sequence>
<dbReference type="EMBL" id="VEVO01000018">
    <property type="protein sequence ID" value="KAF0027038.1"/>
    <property type="molecule type" value="Genomic_DNA"/>
</dbReference>
<name>A0A6A4S4D3_SCOMX</name>
<evidence type="ECO:0000313" key="1">
    <source>
        <dbReference type="EMBL" id="KAF0027038.1"/>
    </source>
</evidence>
<dbReference type="AlphaFoldDB" id="A0A6A4S4D3"/>
<dbReference type="Proteomes" id="UP000438429">
    <property type="component" value="Unassembled WGS sequence"/>
</dbReference>
<proteinExistence type="predicted"/>
<protein>
    <submittedName>
        <fullName evidence="1">Uncharacterized protein</fullName>
    </submittedName>
</protein>
<evidence type="ECO:0000313" key="2">
    <source>
        <dbReference type="Proteomes" id="UP000438429"/>
    </source>
</evidence>
<accession>A0A6A4S4D3</accession>
<organism evidence="1 2">
    <name type="scientific">Scophthalmus maximus</name>
    <name type="common">Turbot</name>
    <name type="synonym">Psetta maxima</name>
    <dbReference type="NCBI Taxonomy" id="52904"/>
    <lineage>
        <taxon>Eukaryota</taxon>
        <taxon>Metazoa</taxon>
        <taxon>Chordata</taxon>
        <taxon>Craniata</taxon>
        <taxon>Vertebrata</taxon>
        <taxon>Euteleostomi</taxon>
        <taxon>Actinopterygii</taxon>
        <taxon>Neopterygii</taxon>
        <taxon>Teleostei</taxon>
        <taxon>Neoteleostei</taxon>
        <taxon>Acanthomorphata</taxon>
        <taxon>Carangaria</taxon>
        <taxon>Pleuronectiformes</taxon>
        <taxon>Pleuronectoidei</taxon>
        <taxon>Scophthalmidae</taxon>
        <taxon>Scophthalmus</taxon>
    </lineage>
</organism>
<comment type="caution">
    <text evidence="1">The sequence shown here is derived from an EMBL/GenBank/DDBJ whole genome shotgun (WGS) entry which is preliminary data.</text>
</comment>
<reference evidence="1 2" key="1">
    <citation type="submission" date="2019-06" db="EMBL/GenBank/DDBJ databases">
        <title>Draft genomes of female and male turbot (Scophthalmus maximus).</title>
        <authorList>
            <person name="Xu H."/>
            <person name="Xu X.-W."/>
            <person name="Shao C."/>
            <person name="Chen S."/>
        </authorList>
    </citation>
    <scope>NUCLEOTIDE SEQUENCE [LARGE SCALE GENOMIC DNA]</scope>
    <source>
        <strain evidence="1">Ysfricsl-2016a</strain>
        <tissue evidence="1">Blood</tissue>
    </source>
</reference>
<gene>
    <name evidence="1" type="ORF">F2P81_019779</name>
</gene>